<keyword evidence="2" id="KW-1185">Reference proteome</keyword>
<dbReference type="PANTHER" id="PTHR14187">
    <property type="entry name" value="ALPHA KINASE/ELONGATION FACTOR 2 KINASE"/>
    <property type="match status" value="1"/>
</dbReference>
<dbReference type="EMBL" id="NEDP02002617">
    <property type="protein sequence ID" value="OWF50355.1"/>
    <property type="molecule type" value="Genomic_DNA"/>
</dbReference>
<dbReference type="AlphaFoldDB" id="A0A210QNR9"/>
<dbReference type="Proteomes" id="UP000242188">
    <property type="component" value="Unassembled WGS sequence"/>
</dbReference>
<proteinExistence type="predicted"/>
<reference evidence="1 2" key="1">
    <citation type="journal article" date="2017" name="Nat. Ecol. Evol.">
        <title>Scallop genome provides insights into evolution of bilaterian karyotype and development.</title>
        <authorList>
            <person name="Wang S."/>
            <person name="Zhang J."/>
            <person name="Jiao W."/>
            <person name="Li J."/>
            <person name="Xun X."/>
            <person name="Sun Y."/>
            <person name="Guo X."/>
            <person name="Huan P."/>
            <person name="Dong B."/>
            <person name="Zhang L."/>
            <person name="Hu X."/>
            <person name="Sun X."/>
            <person name="Wang J."/>
            <person name="Zhao C."/>
            <person name="Wang Y."/>
            <person name="Wang D."/>
            <person name="Huang X."/>
            <person name="Wang R."/>
            <person name="Lv J."/>
            <person name="Li Y."/>
            <person name="Zhang Z."/>
            <person name="Liu B."/>
            <person name="Lu W."/>
            <person name="Hui Y."/>
            <person name="Liang J."/>
            <person name="Zhou Z."/>
            <person name="Hou R."/>
            <person name="Li X."/>
            <person name="Liu Y."/>
            <person name="Li H."/>
            <person name="Ning X."/>
            <person name="Lin Y."/>
            <person name="Zhao L."/>
            <person name="Xing Q."/>
            <person name="Dou J."/>
            <person name="Li Y."/>
            <person name="Mao J."/>
            <person name="Guo H."/>
            <person name="Dou H."/>
            <person name="Li T."/>
            <person name="Mu C."/>
            <person name="Jiang W."/>
            <person name="Fu Q."/>
            <person name="Fu X."/>
            <person name="Miao Y."/>
            <person name="Liu J."/>
            <person name="Yu Q."/>
            <person name="Li R."/>
            <person name="Liao H."/>
            <person name="Li X."/>
            <person name="Kong Y."/>
            <person name="Jiang Z."/>
            <person name="Chourrout D."/>
            <person name="Li R."/>
            <person name="Bao Z."/>
        </authorList>
    </citation>
    <scope>NUCLEOTIDE SEQUENCE [LARGE SCALE GENOMIC DNA]</scope>
    <source>
        <strain evidence="1 2">PY_sf001</strain>
    </source>
</reference>
<accession>A0A210QNR9</accession>
<dbReference type="InterPro" id="IPR043129">
    <property type="entry name" value="ATPase_NBD"/>
</dbReference>
<dbReference type="SUPFAM" id="SSF53067">
    <property type="entry name" value="Actin-like ATPase domain"/>
    <property type="match status" value="1"/>
</dbReference>
<protein>
    <submittedName>
        <fullName evidence="1">Heat shock 70 kDa protein 12B</fullName>
    </submittedName>
</protein>
<dbReference type="STRING" id="6573.A0A210QNR9"/>
<dbReference type="OrthoDB" id="6117866at2759"/>
<comment type="caution">
    <text evidence="1">The sequence shown here is derived from an EMBL/GenBank/DDBJ whole genome shotgun (WGS) entry which is preliminary data.</text>
</comment>
<keyword evidence="1" id="KW-0346">Stress response</keyword>
<evidence type="ECO:0000313" key="2">
    <source>
        <dbReference type="Proteomes" id="UP000242188"/>
    </source>
</evidence>
<gene>
    <name evidence="1" type="ORF">KP79_PYT09493</name>
</gene>
<dbReference type="PANTHER" id="PTHR14187:SF5">
    <property type="entry name" value="HEAT SHOCK 70 KDA PROTEIN 12A"/>
    <property type="match status" value="1"/>
</dbReference>
<name>A0A210QNR9_MIZYE</name>
<organism evidence="1 2">
    <name type="scientific">Mizuhopecten yessoensis</name>
    <name type="common">Japanese scallop</name>
    <name type="synonym">Patinopecten yessoensis</name>
    <dbReference type="NCBI Taxonomy" id="6573"/>
    <lineage>
        <taxon>Eukaryota</taxon>
        <taxon>Metazoa</taxon>
        <taxon>Spiralia</taxon>
        <taxon>Lophotrochozoa</taxon>
        <taxon>Mollusca</taxon>
        <taxon>Bivalvia</taxon>
        <taxon>Autobranchia</taxon>
        <taxon>Pteriomorphia</taxon>
        <taxon>Pectinida</taxon>
        <taxon>Pectinoidea</taxon>
        <taxon>Pectinidae</taxon>
        <taxon>Mizuhopecten</taxon>
    </lineage>
</organism>
<sequence>MNVVAFKTVTNIVCTGGTVDITIRQVLEDRTLREVHQATGGAWGGMKVNANFLEFISELIGINELTELRLNYKADYLDLERSIEMKKRHLEVVIKGRILIALPPSLKKVYKNLNKGAKLTNKLTFESKYAGKVNIQKGHLRMKKEIVAGFFKPVVIKIVKHLKDLLSLPKASGLEDIILVGEFDVIKKTLTEIFSSKRVLVTEDAGLFVLKGAVLYGHNPNAFLILRKRFLIAGQTYCGDCFGKIAEIGMYYIFGEGQDIELNPFYGDLTKMSVDIYKSTGKDHVYVTDKGCSFLGRIFVDMPNTSLGKKRRAKVRITFGKTKILARVACRCLTHLATGPKLKQCQLLCK</sequence>
<evidence type="ECO:0000313" key="1">
    <source>
        <dbReference type="EMBL" id="OWF50355.1"/>
    </source>
</evidence>